<dbReference type="Pfam" id="PF12947">
    <property type="entry name" value="EGF_3"/>
    <property type="match status" value="2"/>
</dbReference>
<keyword evidence="1 7" id="KW-0245">EGF-like domain</keyword>
<keyword evidence="6" id="KW-0325">Glycoprotein</keyword>
<gene>
    <name evidence="8" type="ORF">PACLA_8A081473</name>
</gene>
<evidence type="ECO:0000313" key="9">
    <source>
        <dbReference type="Proteomes" id="UP001152795"/>
    </source>
</evidence>
<evidence type="ECO:0000256" key="1">
    <source>
        <dbReference type="ARBA" id="ARBA00022536"/>
    </source>
</evidence>
<dbReference type="PROSITE" id="PS00010">
    <property type="entry name" value="ASX_HYDROXYL"/>
    <property type="match status" value="2"/>
</dbReference>
<dbReference type="SMART" id="SM00179">
    <property type="entry name" value="EGF_CA"/>
    <property type="match status" value="3"/>
</dbReference>
<dbReference type="Pfam" id="PF07645">
    <property type="entry name" value="EGF_CA"/>
    <property type="match status" value="1"/>
</dbReference>
<dbReference type="PROSITE" id="PS50026">
    <property type="entry name" value="EGF_3"/>
    <property type="match status" value="2"/>
</dbReference>
<dbReference type="PROSITE" id="PS50024">
    <property type="entry name" value="SEA"/>
    <property type="match status" value="1"/>
</dbReference>
<evidence type="ECO:0000256" key="2">
    <source>
        <dbReference type="ARBA" id="ARBA00022729"/>
    </source>
</evidence>
<comment type="caution">
    <text evidence="8">The sequence shown here is derived from an EMBL/GenBank/DDBJ whole genome shotgun (WGS) entry which is preliminary data.</text>
</comment>
<dbReference type="PROSITE" id="PS01186">
    <property type="entry name" value="EGF_2"/>
    <property type="match status" value="1"/>
</dbReference>
<dbReference type="Gene3D" id="2.10.25.10">
    <property type="entry name" value="Laminin"/>
    <property type="match status" value="2"/>
</dbReference>
<dbReference type="InterPro" id="IPR024731">
    <property type="entry name" value="NELL2-like_EGF"/>
</dbReference>
<dbReference type="EMBL" id="CACRXK020004768">
    <property type="protein sequence ID" value="CAB4003938.1"/>
    <property type="molecule type" value="Genomic_DNA"/>
</dbReference>
<proteinExistence type="predicted"/>
<dbReference type="SMART" id="SM00200">
    <property type="entry name" value="SEA"/>
    <property type="match status" value="1"/>
</dbReference>
<dbReference type="InterPro" id="IPR000152">
    <property type="entry name" value="EGF-type_Asp/Asn_hydroxyl_site"/>
</dbReference>
<dbReference type="PANTHER" id="PTHR24039:SF28">
    <property type="entry name" value="EGF-LIKE DOMAIN-CONTAINING PROTEIN"/>
    <property type="match status" value="1"/>
</dbReference>
<organism evidence="8 9">
    <name type="scientific">Paramuricea clavata</name>
    <name type="common">Red gorgonian</name>
    <name type="synonym">Violescent sea-whip</name>
    <dbReference type="NCBI Taxonomy" id="317549"/>
    <lineage>
        <taxon>Eukaryota</taxon>
        <taxon>Metazoa</taxon>
        <taxon>Cnidaria</taxon>
        <taxon>Anthozoa</taxon>
        <taxon>Octocorallia</taxon>
        <taxon>Malacalcyonacea</taxon>
        <taxon>Plexauridae</taxon>
        <taxon>Paramuricea</taxon>
    </lineage>
</organism>
<dbReference type="Pfam" id="PF01390">
    <property type="entry name" value="SEA"/>
    <property type="match status" value="1"/>
</dbReference>
<keyword evidence="9" id="KW-1185">Reference proteome</keyword>
<dbReference type="GO" id="GO:0005509">
    <property type="term" value="F:calcium ion binding"/>
    <property type="evidence" value="ECO:0007669"/>
    <property type="project" value="InterPro"/>
</dbReference>
<dbReference type="OrthoDB" id="26203at2759"/>
<keyword evidence="2" id="KW-0732">Signal</keyword>
<dbReference type="InterPro" id="IPR036364">
    <property type="entry name" value="SEA_dom_sf"/>
</dbReference>
<dbReference type="Proteomes" id="UP001152795">
    <property type="component" value="Unassembled WGS sequence"/>
</dbReference>
<evidence type="ECO:0000256" key="5">
    <source>
        <dbReference type="ARBA" id="ARBA00023157"/>
    </source>
</evidence>
<evidence type="ECO:0000256" key="7">
    <source>
        <dbReference type="PROSITE-ProRule" id="PRU00076"/>
    </source>
</evidence>
<dbReference type="InterPro" id="IPR000082">
    <property type="entry name" value="SEA_dom"/>
</dbReference>
<keyword evidence="5" id="KW-1015">Disulfide bond</keyword>
<dbReference type="InterPro" id="IPR001881">
    <property type="entry name" value="EGF-like_Ca-bd_dom"/>
</dbReference>
<dbReference type="CDD" id="cd00054">
    <property type="entry name" value="EGF_CA"/>
    <property type="match status" value="2"/>
</dbReference>
<accession>A0A6S7INC5</accession>
<dbReference type="SUPFAM" id="SSF57196">
    <property type="entry name" value="EGF/Laminin"/>
    <property type="match status" value="2"/>
</dbReference>
<dbReference type="FunFam" id="2.10.25.10:FF:000038">
    <property type="entry name" value="Fibrillin 2"/>
    <property type="match status" value="1"/>
</dbReference>
<dbReference type="PROSITE" id="PS01187">
    <property type="entry name" value="EGF_CA"/>
    <property type="match status" value="1"/>
</dbReference>
<dbReference type="AlphaFoldDB" id="A0A6S7INC5"/>
<evidence type="ECO:0000256" key="3">
    <source>
        <dbReference type="ARBA" id="ARBA00022737"/>
    </source>
</evidence>
<protein>
    <submittedName>
        <fullName evidence="8">3-oxoacyl-[acyl-carrier- ] synthase, mitochondrial</fullName>
    </submittedName>
</protein>
<dbReference type="SMART" id="SM00181">
    <property type="entry name" value="EGF"/>
    <property type="match status" value="2"/>
</dbReference>
<reference evidence="8" key="1">
    <citation type="submission" date="2020-04" db="EMBL/GenBank/DDBJ databases">
        <authorList>
            <person name="Alioto T."/>
            <person name="Alioto T."/>
            <person name="Gomez Garrido J."/>
        </authorList>
    </citation>
    <scope>NUCLEOTIDE SEQUENCE</scope>
    <source>
        <strain evidence="8">A484AB</strain>
    </source>
</reference>
<evidence type="ECO:0000256" key="6">
    <source>
        <dbReference type="ARBA" id="ARBA00023180"/>
    </source>
</evidence>
<dbReference type="InterPro" id="IPR000742">
    <property type="entry name" value="EGF"/>
</dbReference>
<name>A0A6S7INC5_PARCT</name>
<sequence length="334" mass="37097">MVCENTLGGYNCKCRAGHVIVGNICKAIKTYSGRLSIKNLQYRAIYNDTQSKEYIELRNTLKNAIKKLYQNTSYGDLVVDVLINRIYNGSIRVDYEVMFNSTATNITAESLNTELEILINKTNGIIGNSLVLGKTEGGRLFIIKDKDECTTADPCDENAICNNTDGSFVCRCHSGFSGDGFICTDINECFTAPCHKNATCLNTVGSYSCTCRGGFRGDGYDCGGVNCSVLFCGRNEVCVKRKNLFYCEETKDDDDDDLSTGIIVLIVVLLTVAFVFLVIVLVIIQRRSEKNSNRLRPLPRPAGDVTLQKMTTREGQFVNNSYTDDYEMRDLGKV</sequence>
<dbReference type="SUPFAM" id="SSF82671">
    <property type="entry name" value="SEA domain"/>
    <property type="match status" value="1"/>
</dbReference>
<dbReference type="InterPro" id="IPR018097">
    <property type="entry name" value="EGF_Ca-bd_CS"/>
</dbReference>
<keyword evidence="3" id="KW-0677">Repeat</keyword>
<dbReference type="Gene3D" id="3.30.70.960">
    <property type="entry name" value="SEA domain"/>
    <property type="match status" value="1"/>
</dbReference>
<evidence type="ECO:0000313" key="8">
    <source>
        <dbReference type="EMBL" id="CAB4003938.1"/>
    </source>
</evidence>
<dbReference type="FunFam" id="2.10.25.10:FF:000506">
    <property type="entry name" value="Adhesion G protein-coupled receptor E1"/>
    <property type="match status" value="1"/>
</dbReference>
<comment type="caution">
    <text evidence="7">Lacks conserved residue(s) required for the propagation of feature annotation.</text>
</comment>
<dbReference type="PANTHER" id="PTHR24039">
    <property type="entry name" value="FIBRILLIN-RELATED"/>
    <property type="match status" value="1"/>
</dbReference>
<evidence type="ECO:0000256" key="4">
    <source>
        <dbReference type="ARBA" id="ARBA00022837"/>
    </source>
</evidence>
<keyword evidence="4" id="KW-0106">Calcium</keyword>
<dbReference type="InterPro" id="IPR049883">
    <property type="entry name" value="NOTCH1_EGF-like"/>
</dbReference>